<dbReference type="AlphaFoldDB" id="A0A4R1BKF1"/>
<dbReference type="InterPro" id="IPR006626">
    <property type="entry name" value="PbH1"/>
</dbReference>
<dbReference type="EMBL" id="SJZI01000008">
    <property type="protein sequence ID" value="TCJ17698.1"/>
    <property type="molecule type" value="Genomic_DNA"/>
</dbReference>
<evidence type="ECO:0000313" key="2">
    <source>
        <dbReference type="Proteomes" id="UP000295334"/>
    </source>
</evidence>
<dbReference type="SUPFAM" id="SSF51126">
    <property type="entry name" value="Pectin lyase-like"/>
    <property type="match status" value="1"/>
</dbReference>
<name>A0A4R1BKF1_9BACT</name>
<proteinExistence type="predicted"/>
<dbReference type="Proteomes" id="UP000295334">
    <property type="component" value="Unassembled WGS sequence"/>
</dbReference>
<evidence type="ECO:0000313" key="1">
    <source>
        <dbReference type="EMBL" id="TCJ17698.1"/>
    </source>
</evidence>
<dbReference type="Gene3D" id="2.160.20.10">
    <property type="entry name" value="Single-stranded right-handed beta-helix, Pectin lyase-like"/>
    <property type="match status" value="1"/>
</dbReference>
<organism evidence="1 2">
    <name type="scientific">Flaviaesturariibacter flavus</name>
    <dbReference type="NCBI Taxonomy" id="2502780"/>
    <lineage>
        <taxon>Bacteria</taxon>
        <taxon>Pseudomonadati</taxon>
        <taxon>Bacteroidota</taxon>
        <taxon>Chitinophagia</taxon>
        <taxon>Chitinophagales</taxon>
        <taxon>Chitinophagaceae</taxon>
        <taxon>Flaviaestuariibacter</taxon>
    </lineage>
</organism>
<keyword evidence="2" id="KW-1185">Reference proteome</keyword>
<dbReference type="InterPro" id="IPR039513">
    <property type="entry name" value="PL-6"/>
</dbReference>
<protein>
    <submittedName>
        <fullName evidence="1">Coagulation factor 5/8 type domain-containing protein</fullName>
    </submittedName>
</protein>
<sequence>MQMKSMLLYYCVMLLACGKGEPMTPPVTPAPVTPPPVVIRPLRTVNVRTSNELKDALLNAQPGDDIVLADGVYSGGFVVAADRAGTAANPVTLRGSRAAILDGGSTSTGYVLHLQADYWTVRGITLRNGLKGIMADGIHDSEIDSVRVDGIGEEGIHLRRHSSRNLIRRCTIVNTGIETPDYGEGVYIGSAKSNWPTYTNGDPDRSDSNQVLDNIIGPGVAAECVDIKEGTTGGLVRGNRFNSDGISGANAADSWIDVKGNYWRIENNVGFNPTGSALLDGYQVHVAVAGWGNYNEFKTNDCTVNAAGYGVMVKLTGSVGNAVGNKVWADNQVRGAAQGVSNIPLTQ</sequence>
<accession>A0A4R1BKF1</accession>
<gene>
    <name evidence="1" type="ORF">EPD60_05780</name>
</gene>
<dbReference type="OrthoDB" id="154460at2"/>
<dbReference type="Pfam" id="PF14592">
    <property type="entry name" value="Chondroitinas_B"/>
    <property type="match status" value="1"/>
</dbReference>
<comment type="caution">
    <text evidence="1">The sequence shown here is derived from an EMBL/GenBank/DDBJ whole genome shotgun (WGS) entry which is preliminary data.</text>
</comment>
<dbReference type="SMART" id="SM00710">
    <property type="entry name" value="PbH1"/>
    <property type="match status" value="5"/>
</dbReference>
<dbReference type="InterPro" id="IPR012334">
    <property type="entry name" value="Pectin_lyas_fold"/>
</dbReference>
<reference evidence="1 2" key="1">
    <citation type="submission" date="2019-03" db="EMBL/GenBank/DDBJ databases">
        <authorList>
            <person name="Kim M.K.M."/>
        </authorList>
    </citation>
    <scope>NUCLEOTIDE SEQUENCE [LARGE SCALE GENOMIC DNA]</scope>
    <source>
        <strain evidence="1 2">17J68-12</strain>
    </source>
</reference>
<dbReference type="PROSITE" id="PS51257">
    <property type="entry name" value="PROKAR_LIPOPROTEIN"/>
    <property type="match status" value="1"/>
</dbReference>
<dbReference type="InterPro" id="IPR011050">
    <property type="entry name" value="Pectin_lyase_fold/virulence"/>
</dbReference>